<name>A0A2T5G1A5_9SPHN</name>
<dbReference type="EMBL" id="NWBU01000004">
    <property type="protein sequence ID" value="PTQ12928.1"/>
    <property type="molecule type" value="Genomic_DNA"/>
</dbReference>
<accession>A0A2T5G1A5</accession>
<proteinExistence type="predicted"/>
<dbReference type="Proteomes" id="UP000244162">
    <property type="component" value="Unassembled WGS sequence"/>
</dbReference>
<sequence>MPRVAPSQLYGSEVAKTYPVGPAGIRIPDACAVFRKTVDPGLLSDIVRVAEVDYRAKHLPEEQRQATTAMLVQCLRARFPAEDMEILARYGYATSVTRLPIQISFGDHEDTEYFELAGAVLRPKEAAGIVVDLGGRLRPGPSHLTAPAEVEPYFQGLIRHRRLKKTAFDAARLFPGRFRTHEGRFPRWFEIEREFPLIGAWLAEQRASL</sequence>
<protein>
    <submittedName>
        <fullName evidence="1">Uncharacterized protein</fullName>
    </submittedName>
</protein>
<gene>
    <name evidence="1" type="ORF">CLG96_01950</name>
</gene>
<organism evidence="1 2">
    <name type="scientific">Sphingomonas oleivorans</name>
    <dbReference type="NCBI Taxonomy" id="1735121"/>
    <lineage>
        <taxon>Bacteria</taxon>
        <taxon>Pseudomonadati</taxon>
        <taxon>Pseudomonadota</taxon>
        <taxon>Alphaproteobacteria</taxon>
        <taxon>Sphingomonadales</taxon>
        <taxon>Sphingomonadaceae</taxon>
        <taxon>Sphingomonas</taxon>
    </lineage>
</organism>
<evidence type="ECO:0000313" key="1">
    <source>
        <dbReference type="EMBL" id="PTQ12928.1"/>
    </source>
</evidence>
<keyword evidence="2" id="KW-1185">Reference proteome</keyword>
<comment type="caution">
    <text evidence="1">The sequence shown here is derived from an EMBL/GenBank/DDBJ whole genome shotgun (WGS) entry which is preliminary data.</text>
</comment>
<dbReference type="AlphaFoldDB" id="A0A2T5G1A5"/>
<reference evidence="1 2" key="1">
    <citation type="submission" date="2017-09" db="EMBL/GenBank/DDBJ databases">
        <title>Sphingomonas panjinensis sp.nov., isolated from oil-contaminated soil.</title>
        <authorList>
            <person name="Wang L."/>
            <person name="Chen L."/>
        </authorList>
    </citation>
    <scope>NUCLEOTIDE SEQUENCE [LARGE SCALE GENOMIC DNA]</scope>
    <source>
        <strain evidence="1 2">FW-11</strain>
    </source>
</reference>
<evidence type="ECO:0000313" key="2">
    <source>
        <dbReference type="Proteomes" id="UP000244162"/>
    </source>
</evidence>